<evidence type="ECO:0000256" key="1">
    <source>
        <dbReference type="SAM" id="MobiDB-lite"/>
    </source>
</evidence>
<dbReference type="GO" id="GO:0003729">
    <property type="term" value="F:mRNA binding"/>
    <property type="evidence" value="ECO:0007669"/>
    <property type="project" value="InterPro"/>
</dbReference>
<proteinExistence type="predicted"/>
<dbReference type="Pfam" id="PF07927">
    <property type="entry name" value="HicA_toxin"/>
    <property type="match status" value="1"/>
</dbReference>
<name>A0A450UFI3_9GAMM</name>
<reference evidence="2" key="1">
    <citation type="submission" date="2019-02" db="EMBL/GenBank/DDBJ databases">
        <authorList>
            <person name="Gruber-Vodicka R. H."/>
            <person name="Seah K. B. B."/>
        </authorList>
    </citation>
    <scope>NUCLEOTIDE SEQUENCE</scope>
    <source>
        <strain evidence="2">BECK_M7</strain>
    </source>
</reference>
<sequence>MIANNAIVNPVNRKHRKTLEAVFSTPAPKNLEWSRIESLFIALGAEVIEGRGSRVRFVLDTIVGTFHRSHPAKEAKPYQVSDARDFPTNAGVKP</sequence>
<protein>
    <submittedName>
        <fullName evidence="2">HicA toxin of toxin-antitoxin</fullName>
    </submittedName>
</protein>
<gene>
    <name evidence="2" type="ORF">BECKLFY1418B_GA0070995_102514</name>
</gene>
<accession>A0A450UFI3</accession>
<dbReference type="AlphaFoldDB" id="A0A450UFI3"/>
<organism evidence="2">
    <name type="scientific">Candidatus Kentrum sp. LFY</name>
    <dbReference type="NCBI Taxonomy" id="2126342"/>
    <lineage>
        <taxon>Bacteria</taxon>
        <taxon>Pseudomonadati</taxon>
        <taxon>Pseudomonadota</taxon>
        <taxon>Gammaproteobacteria</taxon>
        <taxon>Candidatus Kentrum</taxon>
    </lineage>
</organism>
<feature type="region of interest" description="Disordered" evidence="1">
    <location>
        <begin position="73"/>
        <end position="94"/>
    </location>
</feature>
<dbReference type="EMBL" id="CAADFF010000025">
    <property type="protein sequence ID" value="VFJ91311.1"/>
    <property type="molecule type" value="Genomic_DNA"/>
</dbReference>
<evidence type="ECO:0000313" key="2">
    <source>
        <dbReference type="EMBL" id="VFJ91311.1"/>
    </source>
</evidence>
<dbReference type="InterPro" id="IPR012933">
    <property type="entry name" value="HicA_mRNA_interferase"/>
</dbReference>